<dbReference type="EMBL" id="NPHW01007557">
    <property type="protein sequence ID" value="OXV05141.1"/>
    <property type="molecule type" value="Genomic_DNA"/>
</dbReference>
<evidence type="ECO:0000313" key="1">
    <source>
        <dbReference type="EMBL" id="OXV05141.1"/>
    </source>
</evidence>
<name>A0A232LLW0_9EURO</name>
<gene>
    <name evidence="1" type="ORF">Egran_07091</name>
</gene>
<proteinExistence type="predicted"/>
<reference evidence="1 2" key="1">
    <citation type="journal article" date="2015" name="Environ. Microbiol.">
        <title>Metagenome sequence of Elaphomyces granulatus from sporocarp tissue reveals Ascomycota ectomycorrhizal fingerprints of genome expansion and a Proteobacteria-rich microbiome.</title>
        <authorList>
            <person name="Quandt C.A."/>
            <person name="Kohler A."/>
            <person name="Hesse C.N."/>
            <person name="Sharpton T.J."/>
            <person name="Martin F."/>
            <person name="Spatafora J.W."/>
        </authorList>
    </citation>
    <scope>NUCLEOTIDE SEQUENCE [LARGE SCALE GENOMIC DNA]</scope>
    <source>
        <strain evidence="1 2">OSC145934</strain>
    </source>
</reference>
<keyword evidence="2" id="KW-1185">Reference proteome</keyword>
<organism evidence="1 2">
    <name type="scientific">Elaphomyces granulatus</name>
    <dbReference type="NCBI Taxonomy" id="519963"/>
    <lineage>
        <taxon>Eukaryota</taxon>
        <taxon>Fungi</taxon>
        <taxon>Dikarya</taxon>
        <taxon>Ascomycota</taxon>
        <taxon>Pezizomycotina</taxon>
        <taxon>Eurotiomycetes</taxon>
        <taxon>Eurotiomycetidae</taxon>
        <taxon>Eurotiales</taxon>
        <taxon>Elaphomycetaceae</taxon>
        <taxon>Elaphomyces</taxon>
    </lineage>
</organism>
<comment type="caution">
    <text evidence="1">The sequence shown here is derived from an EMBL/GenBank/DDBJ whole genome shotgun (WGS) entry which is preliminary data.</text>
</comment>
<protein>
    <submittedName>
        <fullName evidence="1">Uncharacterized protein</fullName>
    </submittedName>
</protein>
<sequence>MARAFSECGIKTSAVTHTGRKAGALHMEMMGLGIESIRRHGYPRRMSFCHWYGPSLINGHAKPLPMDVLRTWLLAPSPTYFSTCAKSSSKTLSS</sequence>
<dbReference type="Proteomes" id="UP000243515">
    <property type="component" value="Unassembled WGS sequence"/>
</dbReference>
<dbReference type="AlphaFoldDB" id="A0A232LLW0"/>
<accession>A0A232LLW0</accession>
<evidence type="ECO:0000313" key="2">
    <source>
        <dbReference type="Proteomes" id="UP000243515"/>
    </source>
</evidence>